<dbReference type="RefSeq" id="WP_379927163.1">
    <property type="nucleotide sequence ID" value="NZ_JBHTJI010000042.1"/>
</dbReference>
<dbReference type="Gene3D" id="1.25.40.10">
    <property type="entry name" value="Tetratricopeptide repeat domain"/>
    <property type="match status" value="1"/>
</dbReference>
<feature type="chain" id="PRO_5047422726" evidence="1">
    <location>
        <begin position="19"/>
        <end position="206"/>
    </location>
</feature>
<name>A0ABW3JMH3_9FLAO</name>
<dbReference type="EMBL" id="JBHTJI010000042">
    <property type="protein sequence ID" value="MFD0991486.1"/>
    <property type="molecule type" value="Genomic_DNA"/>
</dbReference>
<keyword evidence="1" id="KW-0732">Signal</keyword>
<gene>
    <name evidence="2" type="ORF">ACFQ1R_15410</name>
</gene>
<reference evidence="3" key="1">
    <citation type="journal article" date="2019" name="Int. J. Syst. Evol. Microbiol.">
        <title>The Global Catalogue of Microorganisms (GCM) 10K type strain sequencing project: providing services to taxonomists for standard genome sequencing and annotation.</title>
        <authorList>
            <consortium name="The Broad Institute Genomics Platform"/>
            <consortium name="The Broad Institute Genome Sequencing Center for Infectious Disease"/>
            <person name="Wu L."/>
            <person name="Ma J."/>
        </authorList>
    </citation>
    <scope>NUCLEOTIDE SEQUENCE [LARGE SCALE GENOMIC DNA]</scope>
    <source>
        <strain evidence="3">CCUG 62414</strain>
    </source>
</reference>
<dbReference type="Proteomes" id="UP001597061">
    <property type="component" value="Unassembled WGS sequence"/>
</dbReference>
<evidence type="ECO:0000313" key="3">
    <source>
        <dbReference type="Proteomes" id="UP001597061"/>
    </source>
</evidence>
<proteinExistence type="predicted"/>
<accession>A0ABW3JMH3</accession>
<evidence type="ECO:0000313" key="2">
    <source>
        <dbReference type="EMBL" id="MFD0991486.1"/>
    </source>
</evidence>
<protein>
    <submittedName>
        <fullName evidence="2">Tetratricopeptide repeat protein</fullName>
    </submittedName>
</protein>
<feature type="signal peptide" evidence="1">
    <location>
        <begin position="1"/>
        <end position="18"/>
    </location>
</feature>
<dbReference type="InterPro" id="IPR011990">
    <property type="entry name" value="TPR-like_helical_dom_sf"/>
</dbReference>
<dbReference type="SUPFAM" id="SSF48452">
    <property type="entry name" value="TPR-like"/>
    <property type="match status" value="1"/>
</dbReference>
<organism evidence="2 3">
    <name type="scientific">Mariniflexile jejuense</name>
    <dbReference type="NCBI Taxonomy" id="1173582"/>
    <lineage>
        <taxon>Bacteria</taxon>
        <taxon>Pseudomonadati</taxon>
        <taxon>Bacteroidota</taxon>
        <taxon>Flavobacteriia</taxon>
        <taxon>Flavobacteriales</taxon>
        <taxon>Flavobacteriaceae</taxon>
        <taxon>Mariniflexile</taxon>
    </lineage>
</organism>
<sequence length="206" mass="23499">MKKLYIIATLLVTAITTAQTNYEQGMQKAFELWRQNNPIEASNLFERIAKAEPDNWLPSYYVAQINILYSFGERNEEKLSAQLKKAQNFINDATAISKNNPEILVLQALLHTAWVAYDGATYGMTLSGKIVELYTKAEMIAPENPRVVYCKAEWNIGGAKYFGQDTKPFCKDLERAKELFANFKPETPFSPNWGNDRVELLLKDCK</sequence>
<evidence type="ECO:0000256" key="1">
    <source>
        <dbReference type="SAM" id="SignalP"/>
    </source>
</evidence>
<comment type="caution">
    <text evidence="2">The sequence shown here is derived from an EMBL/GenBank/DDBJ whole genome shotgun (WGS) entry which is preliminary data.</text>
</comment>
<keyword evidence="3" id="KW-1185">Reference proteome</keyword>